<evidence type="ECO:0000256" key="4">
    <source>
        <dbReference type="ARBA" id="ARBA00022490"/>
    </source>
</evidence>
<dbReference type="RefSeq" id="WP_072904205.1">
    <property type="nucleotide sequence ID" value="NZ_FRAD01000022.1"/>
</dbReference>
<dbReference type="Pfam" id="PF01503">
    <property type="entry name" value="PRA-PH"/>
    <property type="match status" value="1"/>
</dbReference>
<keyword evidence="7 10" id="KW-0378">Hydrolase</keyword>
<comment type="subcellular location">
    <subcellularLocation>
        <location evidence="2 10">Cytoplasm</location>
    </subcellularLocation>
</comment>
<dbReference type="GO" id="GO:0004636">
    <property type="term" value="F:phosphoribosyl-ATP diphosphatase activity"/>
    <property type="evidence" value="ECO:0007669"/>
    <property type="project" value="UniProtKB-UniRule"/>
</dbReference>
<keyword evidence="12" id="KW-1185">Reference proteome</keyword>
<dbReference type="GO" id="GO:0005737">
    <property type="term" value="C:cytoplasm"/>
    <property type="evidence" value="ECO:0007669"/>
    <property type="project" value="UniProtKB-SubCell"/>
</dbReference>
<evidence type="ECO:0000256" key="10">
    <source>
        <dbReference type="HAMAP-Rule" id="MF_01020"/>
    </source>
</evidence>
<evidence type="ECO:0000313" key="12">
    <source>
        <dbReference type="Proteomes" id="UP000183952"/>
    </source>
</evidence>
<dbReference type="UniPathway" id="UPA00031">
    <property type="reaction ID" value="UER00007"/>
</dbReference>
<dbReference type="STRING" id="1121331.SAMN02745248_02283"/>
<dbReference type="CDD" id="cd11534">
    <property type="entry name" value="NTP-PPase_HisIE_like"/>
    <property type="match status" value="1"/>
</dbReference>
<dbReference type="PANTHER" id="PTHR42945:SF9">
    <property type="entry name" value="HISTIDINE BIOSYNTHESIS BIFUNCTIONAL PROTEIN HISIE"/>
    <property type="match status" value="1"/>
</dbReference>
<reference evidence="11 12" key="1">
    <citation type="submission" date="2016-11" db="EMBL/GenBank/DDBJ databases">
        <authorList>
            <person name="Jaros S."/>
            <person name="Januszkiewicz K."/>
            <person name="Wedrychowicz H."/>
        </authorList>
    </citation>
    <scope>NUCLEOTIDE SEQUENCE [LARGE SCALE GENOMIC DNA]</scope>
    <source>
        <strain evidence="11 12">DSM 3090</strain>
    </source>
</reference>
<dbReference type="GO" id="GO:0000105">
    <property type="term" value="P:L-histidine biosynthetic process"/>
    <property type="evidence" value="ECO:0007669"/>
    <property type="project" value="UniProtKB-UniRule"/>
</dbReference>
<evidence type="ECO:0000256" key="1">
    <source>
        <dbReference type="ARBA" id="ARBA00001460"/>
    </source>
</evidence>
<evidence type="ECO:0000256" key="8">
    <source>
        <dbReference type="ARBA" id="ARBA00022840"/>
    </source>
</evidence>
<comment type="catalytic activity">
    <reaction evidence="1 10">
        <text>1-(5-phospho-beta-D-ribosyl)-ATP + H2O = 1-(5-phospho-beta-D-ribosyl)-5'-AMP + diphosphate + H(+)</text>
        <dbReference type="Rhea" id="RHEA:22828"/>
        <dbReference type="ChEBI" id="CHEBI:15377"/>
        <dbReference type="ChEBI" id="CHEBI:15378"/>
        <dbReference type="ChEBI" id="CHEBI:33019"/>
        <dbReference type="ChEBI" id="CHEBI:59457"/>
        <dbReference type="ChEBI" id="CHEBI:73183"/>
        <dbReference type="EC" id="3.6.1.31"/>
    </reaction>
</comment>
<dbReference type="InterPro" id="IPR021130">
    <property type="entry name" value="PRib-ATP_PPHydrolase-like"/>
</dbReference>
<evidence type="ECO:0000256" key="7">
    <source>
        <dbReference type="ARBA" id="ARBA00022801"/>
    </source>
</evidence>
<dbReference type="PANTHER" id="PTHR42945">
    <property type="entry name" value="HISTIDINE BIOSYNTHESIS BIFUNCTIONAL PROTEIN"/>
    <property type="match status" value="1"/>
</dbReference>
<keyword evidence="9 10" id="KW-0368">Histidine biosynthesis</keyword>
<dbReference type="OrthoDB" id="9795769at2"/>
<proteinExistence type="inferred from homology"/>
<dbReference type="EC" id="3.6.1.31" evidence="10"/>
<evidence type="ECO:0000256" key="3">
    <source>
        <dbReference type="ARBA" id="ARBA00005204"/>
    </source>
</evidence>
<gene>
    <name evidence="10" type="primary">hisE</name>
    <name evidence="11" type="ORF">SAMN02745248_02283</name>
</gene>
<dbReference type="InterPro" id="IPR008179">
    <property type="entry name" value="HisE"/>
</dbReference>
<keyword evidence="5 10" id="KW-0028">Amino-acid biosynthesis</keyword>
<evidence type="ECO:0000256" key="2">
    <source>
        <dbReference type="ARBA" id="ARBA00004496"/>
    </source>
</evidence>
<accession>A0A1M6RGB9</accession>
<keyword evidence="4 10" id="KW-0963">Cytoplasm</keyword>
<evidence type="ECO:0000256" key="9">
    <source>
        <dbReference type="ARBA" id="ARBA00023102"/>
    </source>
</evidence>
<evidence type="ECO:0000256" key="5">
    <source>
        <dbReference type="ARBA" id="ARBA00022605"/>
    </source>
</evidence>
<comment type="similarity">
    <text evidence="10">Belongs to the PRA-PH family.</text>
</comment>
<dbReference type="HAMAP" id="MF_01020">
    <property type="entry name" value="HisE"/>
    <property type="match status" value="1"/>
</dbReference>
<dbReference type="SUPFAM" id="SSF101386">
    <property type="entry name" value="all-alpha NTP pyrophosphatases"/>
    <property type="match status" value="1"/>
</dbReference>
<organism evidence="11 12">
    <name type="scientific">Hathewaya proteolytica DSM 3090</name>
    <dbReference type="NCBI Taxonomy" id="1121331"/>
    <lineage>
        <taxon>Bacteria</taxon>
        <taxon>Bacillati</taxon>
        <taxon>Bacillota</taxon>
        <taxon>Clostridia</taxon>
        <taxon>Eubacteriales</taxon>
        <taxon>Clostridiaceae</taxon>
        <taxon>Hathewaya</taxon>
    </lineage>
</organism>
<name>A0A1M6RGB9_9CLOT</name>
<comment type="pathway">
    <text evidence="3 10">Amino-acid biosynthesis; L-histidine biosynthesis; L-histidine from 5-phospho-alpha-D-ribose 1-diphosphate: step 2/9.</text>
</comment>
<dbReference type="EMBL" id="FRAD01000022">
    <property type="protein sequence ID" value="SHK31521.1"/>
    <property type="molecule type" value="Genomic_DNA"/>
</dbReference>
<dbReference type="NCBIfam" id="TIGR03188">
    <property type="entry name" value="histidine_hisI"/>
    <property type="match status" value="1"/>
</dbReference>
<dbReference type="AlphaFoldDB" id="A0A1M6RGB9"/>
<sequence>MEEFNKLYEIIKQRKSEPEEGSYTTYLFETGLGKILKKVGEESTEVVISALKETKEEQVGEICDVLYHLMVLLVELNIPMEDIEEELKKRSAKTHNLKCQRKDVERL</sequence>
<protein>
    <recommendedName>
        <fullName evidence="10">Phosphoribosyl-ATP pyrophosphatase</fullName>
        <shortName evidence="10">PRA-PH</shortName>
        <ecNumber evidence="10">3.6.1.31</ecNumber>
    </recommendedName>
</protein>
<dbReference type="Gene3D" id="1.10.287.1080">
    <property type="entry name" value="MazG-like"/>
    <property type="match status" value="1"/>
</dbReference>
<evidence type="ECO:0000313" key="11">
    <source>
        <dbReference type="EMBL" id="SHK31521.1"/>
    </source>
</evidence>
<keyword evidence="6 10" id="KW-0547">Nucleotide-binding</keyword>
<dbReference type="GO" id="GO:0005524">
    <property type="term" value="F:ATP binding"/>
    <property type="evidence" value="ECO:0007669"/>
    <property type="project" value="UniProtKB-KW"/>
</dbReference>
<evidence type="ECO:0000256" key="6">
    <source>
        <dbReference type="ARBA" id="ARBA00022741"/>
    </source>
</evidence>
<dbReference type="Proteomes" id="UP000183952">
    <property type="component" value="Unassembled WGS sequence"/>
</dbReference>
<keyword evidence="8 10" id="KW-0067">ATP-binding</keyword>